<dbReference type="EMBL" id="CP000660">
    <property type="protein sequence ID" value="ABP50507.1"/>
    <property type="molecule type" value="Genomic_DNA"/>
</dbReference>
<dbReference type="Proteomes" id="UP000001567">
    <property type="component" value="Chromosome"/>
</dbReference>
<evidence type="ECO:0000313" key="1">
    <source>
        <dbReference type="EMBL" id="ABP50507.1"/>
    </source>
</evidence>
<dbReference type="KEGG" id="pas:Pars_0927"/>
<dbReference type="RefSeq" id="WP_011900414.1">
    <property type="nucleotide sequence ID" value="NC_009376.1"/>
</dbReference>
<reference evidence="1 2" key="1">
    <citation type="submission" date="2007-04" db="EMBL/GenBank/DDBJ databases">
        <title>Complete sequence of Pyrobaculum arsenaticum DSM 13514.</title>
        <authorList>
            <consortium name="US DOE Joint Genome Institute"/>
            <person name="Copeland A."/>
            <person name="Lucas S."/>
            <person name="Lapidus A."/>
            <person name="Barry K."/>
            <person name="Glavina del Rio T."/>
            <person name="Dalin E."/>
            <person name="Tice H."/>
            <person name="Pitluck S."/>
            <person name="Chain P."/>
            <person name="Malfatti S."/>
            <person name="Shin M."/>
            <person name="Vergez L."/>
            <person name="Schmutz J."/>
            <person name="Larimer F."/>
            <person name="Land M."/>
            <person name="Hauser L."/>
            <person name="Kyrpides N."/>
            <person name="Mikhailova N."/>
            <person name="Cozen A.E."/>
            <person name="Fitz-Gibbon S.T."/>
            <person name="House C.H."/>
            <person name="Saltikov C."/>
            <person name="Lowe T.M."/>
            <person name="Richardson P."/>
        </authorList>
    </citation>
    <scope>NUCLEOTIDE SEQUENCE [LARGE SCALE GENOMIC DNA]</scope>
    <source>
        <strain evidence="2">ATCC 700994 / DSM 13514 / JCM 11321 / PZ6</strain>
    </source>
</reference>
<dbReference type="GeneID" id="5054624"/>
<dbReference type="AlphaFoldDB" id="A4WJE0"/>
<name>A4WJE0_PYRAR</name>
<evidence type="ECO:0000313" key="2">
    <source>
        <dbReference type="Proteomes" id="UP000001567"/>
    </source>
</evidence>
<dbReference type="HOGENOM" id="CLU_1381467_0_0_2"/>
<gene>
    <name evidence="1" type="ordered locus">Pars_0927</name>
</gene>
<protein>
    <submittedName>
        <fullName evidence="1">Uncharacterized protein</fullName>
    </submittedName>
</protein>
<proteinExistence type="predicted"/>
<organism evidence="1 2">
    <name type="scientific">Pyrobaculum arsenaticum (strain DSM 13514 / JCM 11321 / PZ6)</name>
    <dbReference type="NCBI Taxonomy" id="340102"/>
    <lineage>
        <taxon>Archaea</taxon>
        <taxon>Thermoproteota</taxon>
        <taxon>Thermoprotei</taxon>
        <taxon>Thermoproteales</taxon>
        <taxon>Thermoproteaceae</taxon>
        <taxon>Pyrobaculum</taxon>
    </lineage>
</organism>
<dbReference type="OrthoDB" id="23799at2157"/>
<dbReference type="STRING" id="340102.Pars_0927"/>
<sequence>MGSKIYKRNKGSSVSRTTVPVESEVAKEASSVAKAQGYSVVKLASDALKLAVELLRRGITPGKAIEMFRLLEKALAFDVVPVPLSYLELVAKKWKMCEDEEVIAFLRETGAKFGKIAVQDFRSFGEFMAVASQFFSLLPVSRLSFSRSGNTWWIVFAGTGEMSVKCLGYFAEEAIRQFGCTVKTTYESNVIVAEVNC</sequence>
<accession>A4WJE0</accession>